<dbReference type="GO" id="GO:0005525">
    <property type="term" value="F:GTP binding"/>
    <property type="evidence" value="ECO:0007669"/>
    <property type="project" value="InterPro"/>
</dbReference>
<feature type="domain" description="G" evidence="3">
    <location>
        <begin position="55"/>
        <end position="117"/>
    </location>
</feature>
<evidence type="ECO:0000313" key="4">
    <source>
        <dbReference type="EMBL" id="CAE6471322.1"/>
    </source>
</evidence>
<organism evidence="4 5">
    <name type="scientific">Rhizoctonia solani</name>
    <dbReference type="NCBI Taxonomy" id="456999"/>
    <lineage>
        <taxon>Eukaryota</taxon>
        <taxon>Fungi</taxon>
        <taxon>Dikarya</taxon>
        <taxon>Basidiomycota</taxon>
        <taxon>Agaricomycotina</taxon>
        <taxon>Agaricomycetes</taxon>
        <taxon>Cantharellales</taxon>
        <taxon>Ceratobasidiaceae</taxon>
        <taxon>Rhizoctonia</taxon>
    </lineage>
</organism>
<protein>
    <recommendedName>
        <fullName evidence="3">G domain-containing protein</fullName>
    </recommendedName>
</protein>
<evidence type="ECO:0000259" key="3">
    <source>
        <dbReference type="Pfam" id="PF01926"/>
    </source>
</evidence>
<sequence>MTQENFLEDGFSKLTRRGRTSESRGEHERFAVAQPKSRFGNSVQLAGARKGIATILVMGRSGSGKTEFVRTICSTPEDQKTKTLEPQSYYCTFFNRDFRLVDTPGFDNMAMSDSKALTKIARYLLDRDKHDEGITGIIFIHPAGDMLQSKTLQQNLEILLKLFLGEEVHRLTVLVTQGNAPGLDLKAVASQMQQHDSTIFKKLHQGVVPAGIRPITHYRSRRDHLYSYSMMPPATPPIRHMQFDTVQMMQFIEKNFGYYEAESVNSIVTDYKRQIVELQLPSSINSYDPTLESTHLRKECDRIQGLYYDSQNSNKALQRQLQQVQKEHASLQSQAQTQRTYDWKEISGDLDDINTLLKRVGQSISDHLSDRYISTTFGKKPEDVTALDARDIPQLISWLGYDAYNTGRASLISSSDGLTGLEAETFFDFAIRAQLCTRLLSYIFLPIHPLLEPAANDWLLDMYERIRQQESQYMVGRWRSTTFSCITKSKGSSAGAELIAKLARDFILECVNPLVVHFFGRMPENINWDEQYCAQVHQLFETAYRWNARLKEEAILLGDFEQTAPISCSTFDGAQMEDFDSSPQVHCRPPQTVLATLGFGMIVREAVGGGSLPNLTVVHKALVATDVYYRS</sequence>
<feature type="compositionally biased region" description="Basic and acidic residues" evidence="2">
    <location>
        <begin position="19"/>
        <end position="28"/>
    </location>
</feature>
<dbReference type="InterPro" id="IPR027417">
    <property type="entry name" value="P-loop_NTPase"/>
</dbReference>
<dbReference type="EMBL" id="CAJMWW010000458">
    <property type="protein sequence ID" value="CAE6471322.1"/>
    <property type="molecule type" value="Genomic_DNA"/>
</dbReference>
<feature type="region of interest" description="Disordered" evidence="2">
    <location>
        <begin position="1"/>
        <end position="28"/>
    </location>
</feature>
<evidence type="ECO:0000256" key="1">
    <source>
        <dbReference type="SAM" id="Coils"/>
    </source>
</evidence>
<proteinExistence type="predicted"/>
<evidence type="ECO:0000256" key="2">
    <source>
        <dbReference type="SAM" id="MobiDB-lite"/>
    </source>
</evidence>
<evidence type="ECO:0000313" key="5">
    <source>
        <dbReference type="Proteomes" id="UP000663841"/>
    </source>
</evidence>
<gene>
    <name evidence="4" type="ORF">RDB_LOCUS177853</name>
</gene>
<dbReference type="AlphaFoldDB" id="A0A8H3GT12"/>
<dbReference type="Pfam" id="PF01926">
    <property type="entry name" value="MMR_HSR1"/>
    <property type="match status" value="1"/>
</dbReference>
<comment type="caution">
    <text evidence="4">The sequence shown here is derived from an EMBL/GenBank/DDBJ whole genome shotgun (WGS) entry which is preliminary data.</text>
</comment>
<keyword evidence="1" id="KW-0175">Coiled coil</keyword>
<dbReference type="Gene3D" id="3.40.50.300">
    <property type="entry name" value="P-loop containing nucleotide triphosphate hydrolases"/>
    <property type="match status" value="1"/>
</dbReference>
<name>A0A8H3GT12_9AGAM</name>
<feature type="coiled-coil region" evidence="1">
    <location>
        <begin position="307"/>
        <end position="334"/>
    </location>
</feature>
<dbReference type="Proteomes" id="UP000663841">
    <property type="component" value="Unassembled WGS sequence"/>
</dbReference>
<dbReference type="SUPFAM" id="SSF52540">
    <property type="entry name" value="P-loop containing nucleoside triphosphate hydrolases"/>
    <property type="match status" value="1"/>
</dbReference>
<dbReference type="InterPro" id="IPR006073">
    <property type="entry name" value="GTP-bd"/>
</dbReference>
<reference evidence="4" key="1">
    <citation type="submission" date="2021-01" db="EMBL/GenBank/DDBJ databases">
        <authorList>
            <person name="Kaushik A."/>
        </authorList>
    </citation>
    <scope>NUCLEOTIDE SEQUENCE</scope>
    <source>
        <strain evidence="4">AG3-T5</strain>
    </source>
</reference>
<accession>A0A8H3GT12</accession>